<dbReference type="Gene3D" id="1.10.630.10">
    <property type="entry name" value="Cytochrome P450"/>
    <property type="match status" value="1"/>
</dbReference>
<dbReference type="SUPFAM" id="SSF48264">
    <property type="entry name" value="Cytochrome P450"/>
    <property type="match status" value="1"/>
</dbReference>
<keyword evidence="3 6" id="KW-0349">Heme</keyword>
<dbReference type="OrthoDB" id="1470350at2759"/>
<evidence type="ECO:0000256" key="4">
    <source>
        <dbReference type="ARBA" id="ARBA00022723"/>
    </source>
</evidence>
<protein>
    <submittedName>
        <fullName evidence="8">Cytochrome p450</fullName>
    </submittedName>
</protein>
<evidence type="ECO:0000256" key="2">
    <source>
        <dbReference type="ARBA" id="ARBA00010617"/>
    </source>
</evidence>
<keyword evidence="7" id="KW-0503">Monooxygenase</keyword>
<evidence type="ECO:0000256" key="5">
    <source>
        <dbReference type="ARBA" id="ARBA00023004"/>
    </source>
</evidence>
<evidence type="ECO:0000256" key="3">
    <source>
        <dbReference type="ARBA" id="ARBA00022617"/>
    </source>
</evidence>
<dbReference type="EMBL" id="JAATWM020000049">
    <property type="protein sequence ID" value="KAF9870960.1"/>
    <property type="molecule type" value="Genomic_DNA"/>
</dbReference>
<dbReference type="AlphaFoldDB" id="A0A9P6LFV1"/>
<dbReference type="PANTHER" id="PTHR24305:SF232">
    <property type="entry name" value="P450, PUTATIVE (EUROFUNG)-RELATED"/>
    <property type="match status" value="1"/>
</dbReference>
<dbReference type="PRINTS" id="PR00385">
    <property type="entry name" value="P450"/>
</dbReference>
<reference evidence="8" key="2">
    <citation type="submission" date="2020-11" db="EMBL/GenBank/DDBJ databases">
        <title>Whole genome sequencing of Colletotrichum sp.</title>
        <authorList>
            <person name="Li H."/>
        </authorList>
    </citation>
    <scope>NUCLEOTIDE SEQUENCE</scope>
    <source>
        <strain evidence="8">CkLH20</strain>
    </source>
</reference>
<dbReference type="InterPro" id="IPR002401">
    <property type="entry name" value="Cyt_P450_E_grp-I"/>
</dbReference>
<evidence type="ECO:0000313" key="8">
    <source>
        <dbReference type="EMBL" id="KAF9870960.1"/>
    </source>
</evidence>
<accession>A0A9P6LFV1</accession>
<comment type="cofactor">
    <cofactor evidence="1 6">
        <name>heme</name>
        <dbReference type="ChEBI" id="CHEBI:30413"/>
    </cofactor>
</comment>
<name>A0A9P6LFV1_9PEZI</name>
<keyword evidence="4 6" id="KW-0479">Metal-binding</keyword>
<evidence type="ECO:0000256" key="6">
    <source>
        <dbReference type="PIRSR" id="PIRSR602401-1"/>
    </source>
</evidence>
<gene>
    <name evidence="8" type="ORF">CkaCkLH20_11632</name>
</gene>
<dbReference type="GO" id="GO:0020037">
    <property type="term" value="F:heme binding"/>
    <property type="evidence" value="ECO:0007669"/>
    <property type="project" value="InterPro"/>
</dbReference>
<dbReference type="RefSeq" id="XP_038740421.1">
    <property type="nucleotide sequence ID" value="XM_038894346.1"/>
</dbReference>
<keyword evidence="5 6" id="KW-0408">Iron</keyword>
<dbReference type="InterPro" id="IPR001128">
    <property type="entry name" value="Cyt_P450"/>
</dbReference>
<evidence type="ECO:0000256" key="7">
    <source>
        <dbReference type="RuleBase" id="RU000461"/>
    </source>
</evidence>
<dbReference type="GeneID" id="62167420"/>
<reference evidence="8" key="1">
    <citation type="submission" date="2020-03" db="EMBL/GenBank/DDBJ databases">
        <authorList>
            <person name="He L."/>
        </authorList>
    </citation>
    <scope>NUCLEOTIDE SEQUENCE</scope>
    <source>
        <strain evidence="8">CkLH20</strain>
    </source>
</reference>
<organism evidence="8 9">
    <name type="scientific">Colletotrichum karsti</name>
    <dbReference type="NCBI Taxonomy" id="1095194"/>
    <lineage>
        <taxon>Eukaryota</taxon>
        <taxon>Fungi</taxon>
        <taxon>Dikarya</taxon>
        <taxon>Ascomycota</taxon>
        <taxon>Pezizomycotina</taxon>
        <taxon>Sordariomycetes</taxon>
        <taxon>Hypocreomycetidae</taxon>
        <taxon>Glomerellales</taxon>
        <taxon>Glomerellaceae</taxon>
        <taxon>Colletotrichum</taxon>
        <taxon>Colletotrichum boninense species complex</taxon>
    </lineage>
</organism>
<dbReference type="GO" id="GO:0016705">
    <property type="term" value="F:oxidoreductase activity, acting on paired donors, with incorporation or reduction of molecular oxygen"/>
    <property type="evidence" value="ECO:0007669"/>
    <property type="project" value="InterPro"/>
</dbReference>
<keyword evidence="9" id="KW-1185">Reference proteome</keyword>
<evidence type="ECO:0000313" key="9">
    <source>
        <dbReference type="Proteomes" id="UP000781932"/>
    </source>
</evidence>
<dbReference type="GO" id="GO:0005506">
    <property type="term" value="F:iron ion binding"/>
    <property type="evidence" value="ECO:0007669"/>
    <property type="project" value="InterPro"/>
</dbReference>
<proteinExistence type="inferred from homology"/>
<keyword evidence="7" id="KW-0560">Oxidoreductase</keyword>
<dbReference type="GO" id="GO:0004497">
    <property type="term" value="F:monooxygenase activity"/>
    <property type="evidence" value="ECO:0007669"/>
    <property type="project" value="UniProtKB-KW"/>
</dbReference>
<dbReference type="InterPro" id="IPR017972">
    <property type="entry name" value="Cyt_P450_CS"/>
</dbReference>
<dbReference type="Proteomes" id="UP000781932">
    <property type="component" value="Unassembled WGS sequence"/>
</dbReference>
<dbReference type="PRINTS" id="PR00463">
    <property type="entry name" value="EP450I"/>
</dbReference>
<dbReference type="PANTHER" id="PTHR24305">
    <property type="entry name" value="CYTOCHROME P450"/>
    <property type="match status" value="1"/>
</dbReference>
<dbReference type="Pfam" id="PF00067">
    <property type="entry name" value="p450"/>
    <property type="match status" value="2"/>
</dbReference>
<sequence length="502" mass="57539">MNSPIVQIFLRPFSRPFIFIDDPRETEDILLRRTREFDRAPSTIAFFKPLVPEASMVKLTTPAFREQRRLWQDVMSPQFLRKVVAPNVHRCASELVELWSRKCQLATERPFEALDDLELAAFDSIWIAMLGTRLTGLRDEMNALIDESVNAVTDKDQSVHFSKAPRSIMFHAIAYVNGTIERIMRSPFPAKHHWWIRQSKRYRYYSNFKDKEIDGLITNARLRFEKLTTEGDIIIKDEGDTCAMDLVLRREAIAFAKTGQRSPASTDTAMRDELGMLLVAGHETTAITLGWGLKTLADNQVEQSKLRQTLKNVFMGLPNHTSPSALEILSSSIPYLDGALEEILRFANTVPLLARSATVDTTILGYHVPKGSHIMCNAQFMNEPLGVLDESRSESSQTAWERRKGGDFSMQNISKFMPERWIKKTEEGIEEFDAGALTRLQFSLGVRGCFGRKLAMQQLRIFLVLLVWNFEFLPVPDDLNSRWGHQKILRPPQQCYVRLRKV</sequence>
<dbReference type="InterPro" id="IPR036396">
    <property type="entry name" value="Cyt_P450_sf"/>
</dbReference>
<comment type="caution">
    <text evidence="8">The sequence shown here is derived from an EMBL/GenBank/DDBJ whole genome shotgun (WGS) entry which is preliminary data.</text>
</comment>
<dbReference type="InterPro" id="IPR050121">
    <property type="entry name" value="Cytochrome_P450_monoxygenase"/>
</dbReference>
<evidence type="ECO:0000256" key="1">
    <source>
        <dbReference type="ARBA" id="ARBA00001971"/>
    </source>
</evidence>
<dbReference type="PROSITE" id="PS00086">
    <property type="entry name" value="CYTOCHROME_P450"/>
    <property type="match status" value="1"/>
</dbReference>
<comment type="similarity">
    <text evidence="2 7">Belongs to the cytochrome P450 family.</text>
</comment>
<feature type="binding site" description="axial binding residue" evidence="6">
    <location>
        <position position="449"/>
    </location>
    <ligand>
        <name>heme</name>
        <dbReference type="ChEBI" id="CHEBI:30413"/>
    </ligand>
    <ligandPart>
        <name>Fe</name>
        <dbReference type="ChEBI" id="CHEBI:18248"/>
    </ligandPart>
</feature>